<organism evidence="1 2">
    <name type="scientific">Trichoderma aggressivum f. europaeum</name>
    <dbReference type="NCBI Taxonomy" id="173218"/>
    <lineage>
        <taxon>Eukaryota</taxon>
        <taxon>Fungi</taxon>
        <taxon>Dikarya</taxon>
        <taxon>Ascomycota</taxon>
        <taxon>Pezizomycotina</taxon>
        <taxon>Sordariomycetes</taxon>
        <taxon>Hypocreomycetidae</taxon>
        <taxon>Hypocreales</taxon>
        <taxon>Hypocreaceae</taxon>
        <taxon>Trichoderma</taxon>
    </lineage>
</organism>
<dbReference type="Proteomes" id="UP001273209">
    <property type="component" value="Unassembled WGS sequence"/>
</dbReference>
<sequence length="1162" mass="125414">MVIIKQDSELMTNYVSANPIPAGQRFAVFRDANMDPGVFSLSEDSYLYLITVINGKATKIDFGSVSGVVPKGVKVQAFAVVQAPDSTLDICIATPGANATTSSFTLLYGIAFAELQGPIPSSKIIRGASFPTVDHIYMNNKSTDTKRTLPLVMVAFQRPDRLASTEDLRFVQFYQSQATLSGPWSLAANPKRIIDVVLGTCALGDGVFVLYETFSGPTHIQFKFFTGSTMVVEPICPTGATCINSYVDPTSHQSILLIGGQNITAFKSSEYCSAKGKGTVINTGDQVSGLKDLHVTLSGQTLRFWYTTNTDAVHYYTAQSTSLSNGTVIPLLSDGKGGQISGLLSLKSADGSDQTLVSSLLSVDEYGNLVLLQQDSVSQLWQTYPFWYASDLNVMETKGFMLRMHATATTSDEASLIPGCWLRVSASGVVRCTVNGRYASLGPTGQWYQTDAKGVLNIQLQSDDASCFVFSADAYRAAKPGSPETPLQNPLLDPSVKVIMKLDNVQTPEDVRAMKKKDGTPLVPAGASDDDVKSAVDSIQALVDQTRQNQGDSQKLLKSFKAVSLVAASGGETAHGVRAFSIEGTLKDLWHQVEDKVEDAVEWGVNLVALTDLCGIPEDGAGKIWQFIIKIGEEVYSFILDTASVIVKAVVWVFKKLGVMLQDVIDFLGYLFNWDDILATADSITTGFNAALDYGQHLLDTTEITVDSWLEELRTTIKAQLPTLQNQNYDGASTVPKSIKSKAALETTVASNADDTDEDVKSDVAYNWSTYYFTYGGGTTNAVLYDDSKPGSAEDDLVAIWNDIQDELDTIVKLCTNVAKDFLGFFDSGEYDIKALMVKISGDLIDAIIDSLKTLGDILFKALALGINLIKTLSNSNMDIPVIGWLWKKIAGNRPLSLLGLVALLMAIPTTVLYKAKANKAPPKLTGRLTADSFGQYVSGTVDPVLAKDVTNFTLATATSLELVYGEFKTISLLIDSAFEGTGLESVPIGPVAQLTNVLNATSLTFETISTFITWPAGDDPTKPPTDTSTTAKFVKYSKLGLTVSNFSAAALANIIAKVKKADQPTIKRWKGTIAAVVAVPTLCVALTKDIHEAQEGTVKTELVANHFIEAFFELGKQVGFAAASWDNEIESIIMYVGLAVQQICSYGGYGCKIYDFVETYQ</sequence>
<name>A0AAE1M317_9HYPO</name>
<accession>A0AAE1M317</accession>
<evidence type="ECO:0000313" key="2">
    <source>
        <dbReference type="Proteomes" id="UP001273209"/>
    </source>
</evidence>
<dbReference type="RefSeq" id="XP_062755988.1">
    <property type="nucleotide sequence ID" value="XM_062899647.1"/>
</dbReference>
<dbReference type="AlphaFoldDB" id="A0AAE1M317"/>
<evidence type="ECO:0000313" key="1">
    <source>
        <dbReference type="EMBL" id="KAK4074567.1"/>
    </source>
</evidence>
<dbReference type="EMBL" id="JAWRVG010000017">
    <property type="protein sequence ID" value="KAK4074567.1"/>
    <property type="molecule type" value="Genomic_DNA"/>
</dbReference>
<dbReference type="GeneID" id="87919552"/>
<proteinExistence type="predicted"/>
<protein>
    <submittedName>
        <fullName evidence="1">Uncharacterized protein</fullName>
    </submittedName>
</protein>
<gene>
    <name evidence="1" type="ORF">Triagg1_5163</name>
</gene>
<comment type="caution">
    <text evidence="1">The sequence shown here is derived from an EMBL/GenBank/DDBJ whole genome shotgun (WGS) entry which is preliminary data.</text>
</comment>
<reference evidence="1" key="1">
    <citation type="submission" date="2023-11" db="EMBL/GenBank/DDBJ databases">
        <title>The genome sequences of three competitors of mushroom-forming fungi.</title>
        <authorList>
            <person name="Beijen E."/>
            <person name="Ohm R.A."/>
        </authorList>
    </citation>
    <scope>NUCLEOTIDE SEQUENCE</scope>
    <source>
        <strain evidence="1">CBS 100526</strain>
    </source>
</reference>
<keyword evidence="2" id="KW-1185">Reference proteome</keyword>